<dbReference type="Pfam" id="PF00589">
    <property type="entry name" value="Phage_integrase"/>
    <property type="match status" value="1"/>
</dbReference>
<dbReference type="PANTHER" id="PTHR30349">
    <property type="entry name" value="PHAGE INTEGRASE-RELATED"/>
    <property type="match status" value="1"/>
</dbReference>
<dbReference type="InterPro" id="IPR044068">
    <property type="entry name" value="CB"/>
</dbReference>
<dbReference type="InterPro" id="IPR010998">
    <property type="entry name" value="Integrase_recombinase_N"/>
</dbReference>
<evidence type="ECO:0000256" key="5">
    <source>
        <dbReference type="PROSITE-ProRule" id="PRU01248"/>
    </source>
</evidence>
<dbReference type="EMBL" id="JACHJB010000001">
    <property type="protein sequence ID" value="MBB6343787.1"/>
    <property type="molecule type" value="Genomic_DNA"/>
</dbReference>
<comment type="caution">
    <text evidence="8">The sequence shown here is derived from an EMBL/GenBank/DDBJ whole genome shotgun (WGS) entry which is preliminary data.</text>
</comment>
<dbReference type="GO" id="GO:0015074">
    <property type="term" value="P:DNA integration"/>
    <property type="evidence" value="ECO:0007669"/>
    <property type="project" value="UniProtKB-KW"/>
</dbReference>
<dbReference type="GO" id="GO:0006310">
    <property type="term" value="P:DNA recombination"/>
    <property type="evidence" value="ECO:0007669"/>
    <property type="project" value="UniProtKB-KW"/>
</dbReference>
<reference evidence="8 9" key="1">
    <citation type="submission" date="2020-08" db="EMBL/GenBank/DDBJ databases">
        <title>Sequencing the genomes of 1000 actinobacteria strains.</title>
        <authorList>
            <person name="Klenk H.-P."/>
        </authorList>
    </citation>
    <scope>NUCLEOTIDE SEQUENCE [LARGE SCALE GENOMIC DNA]</scope>
    <source>
        <strain evidence="8 9">DSM 45913</strain>
    </source>
</reference>
<dbReference type="GO" id="GO:0003677">
    <property type="term" value="F:DNA binding"/>
    <property type="evidence" value="ECO:0007669"/>
    <property type="project" value="UniProtKB-UniRule"/>
</dbReference>
<dbReference type="Gene3D" id="1.10.443.10">
    <property type="entry name" value="Intergrase catalytic core"/>
    <property type="match status" value="1"/>
</dbReference>
<keyword evidence="9" id="KW-1185">Reference proteome</keyword>
<evidence type="ECO:0000313" key="9">
    <source>
        <dbReference type="Proteomes" id="UP000583800"/>
    </source>
</evidence>
<dbReference type="Pfam" id="PF14659">
    <property type="entry name" value="Phage_int_SAM_3"/>
    <property type="match status" value="1"/>
</dbReference>
<organism evidence="8 9">
    <name type="scientific">Nonomuraea muscovyensis</name>
    <dbReference type="NCBI Taxonomy" id="1124761"/>
    <lineage>
        <taxon>Bacteria</taxon>
        <taxon>Bacillati</taxon>
        <taxon>Actinomycetota</taxon>
        <taxon>Actinomycetes</taxon>
        <taxon>Streptosporangiales</taxon>
        <taxon>Streptosporangiaceae</taxon>
        <taxon>Nonomuraea</taxon>
    </lineage>
</organism>
<dbReference type="InterPro" id="IPR004107">
    <property type="entry name" value="Integrase_SAM-like_N"/>
</dbReference>
<dbReference type="RefSeq" id="WP_185082010.1">
    <property type="nucleotide sequence ID" value="NZ_JACHJB010000001.1"/>
</dbReference>
<dbReference type="Pfam" id="PF14657">
    <property type="entry name" value="Arm-DNA-bind_4"/>
    <property type="match status" value="1"/>
</dbReference>
<dbReference type="InterPro" id="IPR050090">
    <property type="entry name" value="Tyrosine_recombinase_XerCD"/>
</dbReference>
<keyword evidence="3 5" id="KW-0238">DNA-binding</keyword>
<dbReference type="InterPro" id="IPR002104">
    <property type="entry name" value="Integrase_catalytic"/>
</dbReference>
<evidence type="ECO:0000256" key="4">
    <source>
        <dbReference type="ARBA" id="ARBA00023172"/>
    </source>
</evidence>
<dbReference type="Proteomes" id="UP000583800">
    <property type="component" value="Unassembled WGS sequence"/>
</dbReference>
<feature type="domain" description="Core-binding (CB)" evidence="7">
    <location>
        <begin position="67"/>
        <end position="158"/>
    </location>
</feature>
<feature type="domain" description="Tyr recombinase" evidence="6">
    <location>
        <begin position="184"/>
        <end position="391"/>
    </location>
</feature>
<evidence type="ECO:0000256" key="3">
    <source>
        <dbReference type="ARBA" id="ARBA00023125"/>
    </source>
</evidence>
<accession>A0A7X0ETL2</accession>
<sequence length="398" mass="44037">MAKDPIKTVTLKDGTKRYRFVVDIGRDENGKRKQLTITKDTKKEAVAELARIRHQRNTGSLVAPSKTTVNELLDIWVKAATRDVEEGTASNYESAIKPVRVRLGHKRLQELTEDDIESLIDWMLTEGRRRGGQAGTGLGLRTVRLTLGRLRSALNLAVRRNLVTRNVAEHVTISREAKNKAAKAKSKPWAEPEVKAFIEAIKGHRLFAVMLLALIANRPAEVCGLRWDDDVDLDGAGTIAIGNTRTIVYDAKLKQGERNKVVEKGAKSDAGERILPAPAPVARALRAFKALQAAEKLAAGDGYENSGYVLVDELGRPWKTDKLRREAYKLMEAAGVRRVRLYDARHACLSWMANNGVPDTVVSAWAGHSDLSFTKRVYVHPDPESLRAGSDKLAELLS</sequence>
<comment type="similarity">
    <text evidence="1">Belongs to the 'phage' integrase family.</text>
</comment>
<dbReference type="PANTHER" id="PTHR30349:SF41">
    <property type="entry name" value="INTEGRASE_RECOMBINASE PROTEIN MJ0367-RELATED"/>
    <property type="match status" value="1"/>
</dbReference>
<dbReference type="PROSITE" id="PS51898">
    <property type="entry name" value="TYR_RECOMBINASE"/>
    <property type="match status" value="1"/>
</dbReference>
<dbReference type="InterPro" id="IPR013762">
    <property type="entry name" value="Integrase-like_cat_sf"/>
</dbReference>
<dbReference type="Gene3D" id="1.10.150.130">
    <property type="match status" value="1"/>
</dbReference>
<dbReference type="SUPFAM" id="SSF56349">
    <property type="entry name" value="DNA breaking-rejoining enzymes"/>
    <property type="match status" value="1"/>
</dbReference>
<evidence type="ECO:0000256" key="2">
    <source>
        <dbReference type="ARBA" id="ARBA00022908"/>
    </source>
</evidence>
<evidence type="ECO:0000259" key="6">
    <source>
        <dbReference type="PROSITE" id="PS51898"/>
    </source>
</evidence>
<dbReference type="InterPro" id="IPR028259">
    <property type="entry name" value="AP2-like_int_N"/>
</dbReference>
<dbReference type="AlphaFoldDB" id="A0A7X0ETL2"/>
<keyword evidence="2" id="KW-0229">DNA integration</keyword>
<protein>
    <submittedName>
        <fullName evidence="8">Integrase</fullName>
    </submittedName>
</protein>
<dbReference type="InterPro" id="IPR011010">
    <property type="entry name" value="DNA_brk_join_enz"/>
</dbReference>
<gene>
    <name evidence="8" type="ORF">FHU36_000296</name>
</gene>
<dbReference type="CDD" id="cd01189">
    <property type="entry name" value="INT_ICEBs1_C_like"/>
    <property type="match status" value="1"/>
</dbReference>
<evidence type="ECO:0000259" key="7">
    <source>
        <dbReference type="PROSITE" id="PS51900"/>
    </source>
</evidence>
<dbReference type="PROSITE" id="PS51900">
    <property type="entry name" value="CB"/>
    <property type="match status" value="1"/>
</dbReference>
<evidence type="ECO:0000313" key="8">
    <source>
        <dbReference type="EMBL" id="MBB6343787.1"/>
    </source>
</evidence>
<name>A0A7X0ETL2_9ACTN</name>
<evidence type="ECO:0000256" key="1">
    <source>
        <dbReference type="ARBA" id="ARBA00008857"/>
    </source>
</evidence>
<proteinExistence type="inferred from homology"/>
<keyword evidence="4" id="KW-0233">DNA recombination</keyword>